<feature type="domain" description="Rhodopsin" evidence="8">
    <location>
        <begin position="46"/>
        <end position="288"/>
    </location>
</feature>
<gene>
    <name evidence="9" type="ORF">NKR23_g10594</name>
</gene>
<dbReference type="PANTHER" id="PTHR33048">
    <property type="entry name" value="PTH11-LIKE INTEGRAL MEMBRANE PROTEIN (AFU_ORTHOLOGUE AFUA_5G11245)"/>
    <property type="match status" value="1"/>
</dbReference>
<feature type="transmembrane region" description="Helical" evidence="7">
    <location>
        <begin position="110"/>
        <end position="132"/>
    </location>
</feature>
<feature type="transmembrane region" description="Helical" evidence="7">
    <location>
        <begin position="257"/>
        <end position="279"/>
    </location>
</feature>
<dbReference type="PANTHER" id="PTHR33048:SF15">
    <property type="entry name" value="INTEGRAL MEMBRANE PROTEIN"/>
    <property type="match status" value="1"/>
</dbReference>
<proteinExistence type="inferred from homology"/>
<evidence type="ECO:0000256" key="4">
    <source>
        <dbReference type="ARBA" id="ARBA00023136"/>
    </source>
</evidence>
<comment type="similarity">
    <text evidence="5">Belongs to the SAT4 family.</text>
</comment>
<sequence>MSTVSQGEALQALAYAEPPIKPQGLALAVVIAISTLLGISTIVIAARVYARAWMGRKARVWGWEDTFSILGYACVVTSGVFAIEAAYYGLGTRDSKLNPYLQIRCAEYMLYANVMYGFSVPFIKASVVFTLLRITTDKRFHWALYAMLAVASLMALIGILASLLYCHPVKAYWNPYLGTCGDFMVVVKIGYAWTAVGIVTDWTCAILPYFVVRTLQMSKKTKRTVIAILGVGAIASTATIIRAPYLQYYLATKDQLYWNGWILLWSQVESGIGLIAAALPSLRLLFRRYLESTLGSGSRSKQYATGGGRSIGGDVPTQMDTLSPTGEATVTSGKWKRLDDESSSTKHIMQVTTVSVQTESMKSTDDIHRHHAGVVL</sequence>
<feature type="transmembrane region" description="Helical" evidence="7">
    <location>
        <begin position="69"/>
        <end position="90"/>
    </location>
</feature>
<evidence type="ECO:0000313" key="9">
    <source>
        <dbReference type="EMBL" id="KAJ9133734.1"/>
    </source>
</evidence>
<keyword evidence="2 7" id="KW-0812">Transmembrane</keyword>
<feature type="transmembrane region" description="Helical" evidence="7">
    <location>
        <begin position="25"/>
        <end position="49"/>
    </location>
</feature>
<evidence type="ECO:0000256" key="5">
    <source>
        <dbReference type="ARBA" id="ARBA00038359"/>
    </source>
</evidence>
<keyword evidence="10" id="KW-1185">Reference proteome</keyword>
<accession>A0AA38R9V1</accession>
<dbReference type="GO" id="GO:0016020">
    <property type="term" value="C:membrane"/>
    <property type="evidence" value="ECO:0007669"/>
    <property type="project" value="UniProtKB-SubCell"/>
</dbReference>
<feature type="transmembrane region" description="Helical" evidence="7">
    <location>
        <begin position="191"/>
        <end position="212"/>
    </location>
</feature>
<dbReference type="InterPro" id="IPR049326">
    <property type="entry name" value="Rhodopsin_dom_fungi"/>
</dbReference>
<dbReference type="EMBL" id="JANBVO010000048">
    <property type="protein sequence ID" value="KAJ9133734.1"/>
    <property type="molecule type" value="Genomic_DNA"/>
</dbReference>
<keyword evidence="3 7" id="KW-1133">Transmembrane helix</keyword>
<feature type="compositionally biased region" description="Polar residues" evidence="6">
    <location>
        <begin position="318"/>
        <end position="327"/>
    </location>
</feature>
<name>A0AA38R9V1_9PEZI</name>
<reference evidence="9" key="1">
    <citation type="submission" date="2022-07" db="EMBL/GenBank/DDBJ databases">
        <title>Fungi with potential for degradation of polypropylene.</title>
        <authorList>
            <person name="Gostincar C."/>
        </authorList>
    </citation>
    <scope>NUCLEOTIDE SEQUENCE</scope>
    <source>
        <strain evidence="9">EXF-13308</strain>
    </source>
</reference>
<evidence type="ECO:0000259" key="8">
    <source>
        <dbReference type="Pfam" id="PF20684"/>
    </source>
</evidence>
<dbReference type="AlphaFoldDB" id="A0AA38R9V1"/>
<evidence type="ECO:0000256" key="1">
    <source>
        <dbReference type="ARBA" id="ARBA00004141"/>
    </source>
</evidence>
<feature type="transmembrane region" description="Helical" evidence="7">
    <location>
        <begin position="224"/>
        <end position="245"/>
    </location>
</feature>
<dbReference type="Proteomes" id="UP001174694">
    <property type="component" value="Unassembled WGS sequence"/>
</dbReference>
<feature type="region of interest" description="Disordered" evidence="6">
    <location>
        <begin position="297"/>
        <end position="327"/>
    </location>
</feature>
<keyword evidence="4 7" id="KW-0472">Membrane</keyword>
<evidence type="ECO:0000256" key="6">
    <source>
        <dbReference type="SAM" id="MobiDB-lite"/>
    </source>
</evidence>
<evidence type="ECO:0000256" key="3">
    <source>
        <dbReference type="ARBA" id="ARBA00022989"/>
    </source>
</evidence>
<evidence type="ECO:0000256" key="7">
    <source>
        <dbReference type="SAM" id="Phobius"/>
    </source>
</evidence>
<organism evidence="9 10">
    <name type="scientific">Pleurostoma richardsiae</name>
    <dbReference type="NCBI Taxonomy" id="41990"/>
    <lineage>
        <taxon>Eukaryota</taxon>
        <taxon>Fungi</taxon>
        <taxon>Dikarya</taxon>
        <taxon>Ascomycota</taxon>
        <taxon>Pezizomycotina</taxon>
        <taxon>Sordariomycetes</taxon>
        <taxon>Sordariomycetidae</taxon>
        <taxon>Calosphaeriales</taxon>
        <taxon>Pleurostomataceae</taxon>
        <taxon>Pleurostoma</taxon>
    </lineage>
</organism>
<dbReference type="InterPro" id="IPR052337">
    <property type="entry name" value="SAT4-like"/>
</dbReference>
<protein>
    <recommendedName>
        <fullName evidence="8">Rhodopsin domain-containing protein</fullName>
    </recommendedName>
</protein>
<feature type="transmembrane region" description="Helical" evidence="7">
    <location>
        <begin position="144"/>
        <end position="165"/>
    </location>
</feature>
<comment type="caution">
    <text evidence="9">The sequence shown here is derived from an EMBL/GenBank/DDBJ whole genome shotgun (WGS) entry which is preliminary data.</text>
</comment>
<evidence type="ECO:0000313" key="10">
    <source>
        <dbReference type="Proteomes" id="UP001174694"/>
    </source>
</evidence>
<comment type="subcellular location">
    <subcellularLocation>
        <location evidence="1">Membrane</location>
        <topology evidence="1">Multi-pass membrane protein</topology>
    </subcellularLocation>
</comment>
<evidence type="ECO:0000256" key="2">
    <source>
        <dbReference type="ARBA" id="ARBA00022692"/>
    </source>
</evidence>
<dbReference type="Pfam" id="PF20684">
    <property type="entry name" value="Fung_rhodopsin"/>
    <property type="match status" value="1"/>
</dbReference>